<evidence type="ECO:0000256" key="1">
    <source>
        <dbReference type="SAM" id="MobiDB-lite"/>
    </source>
</evidence>
<dbReference type="PANTHER" id="PTHR46623">
    <property type="entry name" value="CARBOXYMETHYLENEBUTENOLIDASE-RELATED"/>
    <property type="match status" value="1"/>
</dbReference>
<evidence type="ECO:0000313" key="3">
    <source>
        <dbReference type="EMBL" id="RKQ93671.1"/>
    </source>
</evidence>
<dbReference type="Pfam" id="PF01738">
    <property type="entry name" value="DLH"/>
    <property type="match status" value="1"/>
</dbReference>
<feature type="region of interest" description="Disordered" evidence="1">
    <location>
        <begin position="50"/>
        <end position="73"/>
    </location>
</feature>
<dbReference type="EMBL" id="RBIL01000001">
    <property type="protein sequence ID" value="RKQ93671.1"/>
    <property type="molecule type" value="Genomic_DNA"/>
</dbReference>
<dbReference type="PANTHER" id="PTHR46623:SF6">
    <property type="entry name" value="ALPHA_BETA-HYDROLASES SUPERFAMILY PROTEIN"/>
    <property type="match status" value="1"/>
</dbReference>
<dbReference type="InterPro" id="IPR051049">
    <property type="entry name" value="Dienelactone_hydrolase-like"/>
</dbReference>
<dbReference type="AlphaFoldDB" id="A0A660LKA9"/>
<dbReference type="InterPro" id="IPR002925">
    <property type="entry name" value="Dienelactn_hydro"/>
</dbReference>
<dbReference type="Proteomes" id="UP000278962">
    <property type="component" value="Unassembled WGS sequence"/>
</dbReference>
<gene>
    <name evidence="3" type="ORF">C8N24_3542</name>
</gene>
<organism evidence="3 4">
    <name type="scientific">Solirubrobacter pauli</name>
    <dbReference type="NCBI Taxonomy" id="166793"/>
    <lineage>
        <taxon>Bacteria</taxon>
        <taxon>Bacillati</taxon>
        <taxon>Actinomycetota</taxon>
        <taxon>Thermoleophilia</taxon>
        <taxon>Solirubrobacterales</taxon>
        <taxon>Solirubrobacteraceae</taxon>
        <taxon>Solirubrobacter</taxon>
    </lineage>
</organism>
<reference evidence="3 4" key="1">
    <citation type="submission" date="2018-10" db="EMBL/GenBank/DDBJ databases">
        <title>Genomic Encyclopedia of Archaeal and Bacterial Type Strains, Phase II (KMG-II): from individual species to whole genera.</title>
        <authorList>
            <person name="Goeker M."/>
        </authorList>
    </citation>
    <scope>NUCLEOTIDE SEQUENCE [LARGE SCALE GENOMIC DNA]</scope>
    <source>
        <strain evidence="3 4">DSM 14954</strain>
    </source>
</reference>
<accession>A0A660LKA9</accession>
<proteinExistence type="predicted"/>
<dbReference type="GO" id="GO:0016787">
    <property type="term" value="F:hydrolase activity"/>
    <property type="evidence" value="ECO:0007669"/>
    <property type="project" value="InterPro"/>
</dbReference>
<name>A0A660LKA9_9ACTN</name>
<evidence type="ECO:0000259" key="2">
    <source>
        <dbReference type="Pfam" id="PF01738"/>
    </source>
</evidence>
<dbReference type="RefSeq" id="WP_121252008.1">
    <property type="nucleotide sequence ID" value="NZ_RBIL01000001.1"/>
</dbReference>
<comment type="caution">
    <text evidence="3">The sequence shown here is derived from an EMBL/GenBank/DDBJ whole genome shotgun (WGS) entry which is preliminary data.</text>
</comment>
<dbReference type="Gene3D" id="3.40.50.1820">
    <property type="entry name" value="alpha/beta hydrolase"/>
    <property type="match status" value="1"/>
</dbReference>
<dbReference type="SUPFAM" id="SSF53474">
    <property type="entry name" value="alpha/beta-Hydrolases"/>
    <property type="match status" value="1"/>
</dbReference>
<protein>
    <submittedName>
        <fullName evidence="3">Carboxymethylenebutenolidase</fullName>
    </submittedName>
</protein>
<dbReference type="InterPro" id="IPR006311">
    <property type="entry name" value="TAT_signal"/>
</dbReference>
<sequence>MTELERYLAEEIAEDHVDGIITRREAMRRLALLGVGATAAAGMITAEAEARDKGKNKGGDHDHGHGHGHGHPDRAVTAWAPVATTPITFSGPRGTLMGAWAQAATPKVKGGVLVIHENRGLTPHIANVAGRFAANGFSALALDLLSEEGGTGAFNGDEAAVMAKLSEISAGNPARFDDDMKAAITEIQKRVGRREPISAIGFCFGGGMIWRLLVAKETRLSAAAPFYGPFPTGGDVRGIKADVLGVFAGVDDRVNATREGARAALEAARVDYEILTFTEAQHAFFNDTNPARFNAPAAEQAWLRVNDWFAREGR</sequence>
<dbReference type="InterPro" id="IPR029058">
    <property type="entry name" value="AB_hydrolase_fold"/>
</dbReference>
<keyword evidence="4" id="KW-1185">Reference proteome</keyword>
<feature type="domain" description="Dienelactone hydrolase" evidence="2">
    <location>
        <begin position="104"/>
        <end position="311"/>
    </location>
</feature>
<dbReference type="PROSITE" id="PS51318">
    <property type="entry name" value="TAT"/>
    <property type="match status" value="1"/>
</dbReference>
<evidence type="ECO:0000313" key="4">
    <source>
        <dbReference type="Proteomes" id="UP000278962"/>
    </source>
</evidence>
<dbReference type="OrthoDB" id="3208682at2"/>